<sequence>MPANDSTSDFPAADGVTGESWTPAGDGYELRLDGTLLRCRNASGRELKTVPKKVRDSTIGQTLQAVRDWLVEHDRVCLDSVETWLLAATPLPGRLIAEVWPDPSWRQALTNLVIADLTEPPTVGLLRGVDAEGRIGLLDLDAETVWVHPERLLIAHPVLLEELDEWRGLVEELGVRQEIPQLARDVFLPPDALSPEVATIIRFANARFGELQDALNVAQRHGFPVRAGWVTCQVADAGAARQARYWIGADDPWSPTTTGELIFVDAAEEQVPLAQVGPIAWSEGIRMAELIYAARSNREGEA</sequence>
<feature type="region of interest" description="Disordered" evidence="1">
    <location>
        <begin position="1"/>
        <end position="21"/>
    </location>
</feature>
<dbReference type="EMBL" id="JACHGT010000011">
    <property type="protein sequence ID" value="MBB6037216.1"/>
    <property type="molecule type" value="Genomic_DNA"/>
</dbReference>
<dbReference type="InterPro" id="IPR025406">
    <property type="entry name" value="DUF4132"/>
</dbReference>
<feature type="domain" description="DUF4132" evidence="2">
    <location>
        <begin position="44"/>
        <end position="223"/>
    </location>
</feature>
<keyword evidence="4" id="KW-1185">Reference proteome</keyword>
<accession>A0A841FM47</accession>
<dbReference type="AlphaFoldDB" id="A0A841FM47"/>
<reference evidence="3 4" key="1">
    <citation type="submission" date="2020-08" db="EMBL/GenBank/DDBJ databases">
        <title>Genomic Encyclopedia of Type Strains, Phase IV (KMG-IV): sequencing the most valuable type-strain genomes for metagenomic binning, comparative biology and taxonomic classification.</title>
        <authorList>
            <person name="Goeker M."/>
        </authorList>
    </citation>
    <scope>NUCLEOTIDE SEQUENCE [LARGE SCALE GENOMIC DNA]</scope>
    <source>
        <strain evidence="3 4">YIM 65646</strain>
    </source>
</reference>
<evidence type="ECO:0000256" key="1">
    <source>
        <dbReference type="SAM" id="MobiDB-lite"/>
    </source>
</evidence>
<organism evidence="3 4">
    <name type="scientific">Phytomonospora endophytica</name>
    <dbReference type="NCBI Taxonomy" id="714109"/>
    <lineage>
        <taxon>Bacteria</taxon>
        <taxon>Bacillati</taxon>
        <taxon>Actinomycetota</taxon>
        <taxon>Actinomycetes</taxon>
        <taxon>Micromonosporales</taxon>
        <taxon>Micromonosporaceae</taxon>
        <taxon>Phytomonospora</taxon>
    </lineage>
</organism>
<evidence type="ECO:0000313" key="4">
    <source>
        <dbReference type="Proteomes" id="UP000548476"/>
    </source>
</evidence>
<comment type="caution">
    <text evidence="3">The sequence shown here is derived from an EMBL/GenBank/DDBJ whole genome shotgun (WGS) entry which is preliminary data.</text>
</comment>
<proteinExistence type="predicted"/>
<protein>
    <recommendedName>
        <fullName evidence="2">DUF4132 domain-containing protein</fullName>
    </recommendedName>
</protein>
<dbReference type="Proteomes" id="UP000548476">
    <property type="component" value="Unassembled WGS sequence"/>
</dbReference>
<name>A0A841FM47_9ACTN</name>
<gene>
    <name evidence="3" type="ORF">HNR73_005089</name>
</gene>
<dbReference type="Pfam" id="PF13569">
    <property type="entry name" value="DUF4132"/>
    <property type="match status" value="1"/>
</dbReference>
<evidence type="ECO:0000259" key="2">
    <source>
        <dbReference type="Pfam" id="PF13569"/>
    </source>
</evidence>
<dbReference type="RefSeq" id="WP_184790027.1">
    <property type="nucleotide sequence ID" value="NZ_BONT01000109.1"/>
</dbReference>
<evidence type="ECO:0000313" key="3">
    <source>
        <dbReference type="EMBL" id="MBB6037216.1"/>
    </source>
</evidence>